<name>A0A2W5K2R2_ANCNO</name>
<comment type="caution">
    <text evidence="1">The sequence shown here is derived from an EMBL/GenBank/DDBJ whole genome shotgun (WGS) entry which is preliminary data.</text>
</comment>
<dbReference type="Proteomes" id="UP000249577">
    <property type="component" value="Unassembled WGS sequence"/>
</dbReference>
<evidence type="ECO:0000313" key="1">
    <source>
        <dbReference type="EMBL" id="PZQ11642.1"/>
    </source>
</evidence>
<organism evidence="1 2">
    <name type="scientific">Ancylobacter novellus</name>
    <name type="common">Thiobacillus novellus</name>
    <dbReference type="NCBI Taxonomy" id="921"/>
    <lineage>
        <taxon>Bacteria</taxon>
        <taxon>Pseudomonadati</taxon>
        <taxon>Pseudomonadota</taxon>
        <taxon>Alphaproteobacteria</taxon>
        <taxon>Hyphomicrobiales</taxon>
        <taxon>Xanthobacteraceae</taxon>
        <taxon>Ancylobacter</taxon>
    </lineage>
</organism>
<reference evidence="1 2" key="1">
    <citation type="submission" date="2017-08" db="EMBL/GenBank/DDBJ databases">
        <title>Infants hospitalized years apart are colonized by the same room-sourced microbial strains.</title>
        <authorList>
            <person name="Brooks B."/>
            <person name="Olm M.R."/>
            <person name="Firek B.A."/>
            <person name="Baker R."/>
            <person name="Thomas B.C."/>
            <person name="Morowitz M.J."/>
            <person name="Banfield J.F."/>
        </authorList>
    </citation>
    <scope>NUCLEOTIDE SEQUENCE [LARGE SCALE GENOMIC DNA]</scope>
    <source>
        <strain evidence="1">S2_005_003_R2_43</strain>
    </source>
</reference>
<dbReference type="AlphaFoldDB" id="A0A2W5K2R2"/>
<gene>
    <name evidence="1" type="ORF">DI565_18055</name>
</gene>
<accession>A0A2W5K2R2</accession>
<proteinExistence type="predicted"/>
<evidence type="ECO:0008006" key="3">
    <source>
        <dbReference type="Google" id="ProtNLM"/>
    </source>
</evidence>
<sequence>MSGLLCLATADGAAAGAFTLDQDELKLFVTGLLTSGDRYFDRRGRLRSRGDYRKYDLQAFAEYGLRDGFTVFGSTALQKIRAEDGTTYRRKGLGRSEIGARARLWTDGAWIVSVQGSAVIAGAKKSDDLAVIGETDDQADGRVLVARSFELFNRPAFVDVAAGYRFRSGDPADEIRLDATFGIRPTGRLLLLAQSFNQIGAGRWSGPYRLKQRIHKLQGAVLFDLTERLQLVSAAFFSPAGRDSLDEKGATIGLGFRF</sequence>
<protein>
    <recommendedName>
        <fullName evidence="3">DUF481 domain-containing protein</fullName>
    </recommendedName>
</protein>
<dbReference type="EMBL" id="QFPN01000011">
    <property type="protein sequence ID" value="PZQ11642.1"/>
    <property type="molecule type" value="Genomic_DNA"/>
</dbReference>
<evidence type="ECO:0000313" key="2">
    <source>
        <dbReference type="Proteomes" id="UP000249577"/>
    </source>
</evidence>